<dbReference type="InterPro" id="IPR045608">
    <property type="entry name" value="Trypco2"/>
</dbReference>
<proteinExistence type="predicted"/>
<gene>
    <name evidence="2" type="ORF">Dsi01nite_033850</name>
</gene>
<sequence>MRIEAGTVPVDDLVNEIKRSIEQAGIGADDQVDLRVTAVRLTLRTVVTNSTGAKLEFRVPVVGMQLRLGRKVDEKDIHTIEVELVPRPSETHEVRGASVSRTLVNAVRTIRSIMANAAGGDDPLDLKAGSVEVSFVVTEEGTLSIGLDTTLRDEVTHTLRLELGPVAAVPAPS</sequence>
<dbReference type="EMBL" id="BONQ01000050">
    <property type="protein sequence ID" value="GIG45344.1"/>
    <property type="molecule type" value="Genomic_DNA"/>
</dbReference>
<comment type="caution">
    <text evidence="2">The sequence shown here is derived from an EMBL/GenBank/DDBJ whole genome shotgun (WGS) entry which is preliminary data.</text>
</comment>
<dbReference type="RefSeq" id="WP_203847126.1">
    <property type="nucleotide sequence ID" value="NZ_BAAAVW010000009.1"/>
</dbReference>
<dbReference type="Pfam" id="PF19631">
    <property type="entry name" value="Trypco2"/>
    <property type="match status" value="1"/>
</dbReference>
<organism evidence="2 3">
    <name type="scientific">Dactylosporangium siamense</name>
    <dbReference type="NCBI Taxonomy" id="685454"/>
    <lineage>
        <taxon>Bacteria</taxon>
        <taxon>Bacillati</taxon>
        <taxon>Actinomycetota</taxon>
        <taxon>Actinomycetes</taxon>
        <taxon>Micromonosporales</taxon>
        <taxon>Micromonosporaceae</taxon>
        <taxon>Dactylosporangium</taxon>
    </lineage>
</organism>
<dbReference type="Proteomes" id="UP000660611">
    <property type="component" value="Unassembled WGS sequence"/>
</dbReference>
<protein>
    <recommendedName>
        <fullName evidence="1">Trypsin-co-occurring domain-containing protein</fullName>
    </recommendedName>
</protein>
<feature type="domain" description="Trypsin-co-occurring" evidence="1">
    <location>
        <begin position="8"/>
        <end position="86"/>
    </location>
</feature>
<accession>A0A919PJZ2</accession>
<dbReference type="AlphaFoldDB" id="A0A919PJZ2"/>
<evidence type="ECO:0000313" key="2">
    <source>
        <dbReference type="EMBL" id="GIG45344.1"/>
    </source>
</evidence>
<evidence type="ECO:0000259" key="1">
    <source>
        <dbReference type="Pfam" id="PF19631"/>
    </source>
</evidence>
<name>A0A919PJZ2_9ACTN</name>
<keyword evidence="3" id="KW-1185">Reference proteome</keyword>
<evidence type="ECO:0000313" key="3">
    <source>
        <dbReference type="Proteomes" id="UP000660611"/>
    </source>
</evidence>
<reference evidence="2" key="1">
    <citation type="submission" date="2021-01" db="EMBL/GenBank/DDBJ databases">
        <title>Whole genome shotgun sequence of Dactylosporangium siamense NBRC 106093.</title>
        <authorList>
            <person name="Komaki H."/>
            <person name="Tamura T."/>
        </authorList>
    </citation>
    <scope>NUCLEOTIDE SEQUENCE</scope>
    <source>
        <strain evidence="2">NBRC 106093</strain>
    </source>
</reference>